<organism evidence="8 9">
    <name type="scientific">Boseongicola aestuarii</name>
    <dbReference type="NCBI Taxonomy" id="1470561"/>
    <lineage>
        <taxon>Bacteria</taxon>
        <taxon>Pseudomonadati</taxon>
        <taxon>Pseudomonadota</taxon>
        <taxon>Alphaproteobacteria</taxon>
        <taxon>Rhodobacterales</taxon>
        <taxon>Paracoccaceae</taxon>
        <taxon>Boseongicola</taxon>
    </lineage>
</organism>
<keyword evidence="6" id="KW-0472">Membrane</keyword>
<feature type="domain" description="Phospholipid/glycerol acyltransferase" evidence="7">
    <location>
        <begin position="93"/>
        <end position="208"/>
    </location>
</feature>
<proteinExistence type="predicted"/>
<reference evidence="8 9" key="1">
    <citation type="submission" date="2017-05" db="EMBL/GenBank/DDBJ databases">
        <authorList>
            <person name="Song R."/>
            <person name="Chenine A.L."/>
            <person name="Ruprecht R.M."/>
        </authorList>
    </citation>
    <scope>NUCLEOTIDE SEQUENCE [LARGE SCALE GENOMIC DNA]</scope>
    <source>
        <strain evidence="8 9">CECT 8489</strain>
    </source>
</reference>
<dbReference type="PANTHER" id="PTHR10434">
    <property type="entry name" value="1-ACYL-SN-GLYCEROL-3-PHOSPHATE ACYLTRANSFERASE"/>
    <property type="match status" value="1"/>
</dbReference>
<dbReference type="SUPFAM" id="SSF69593">
    <property type="entry name" value="Glycerol-3-phosphate (1)-acyltransferase"/>
    <property type="match status" value="1"/>
</dbReference>
<keyword evidence="6" id="KW-0812">Transmembrane</keyword>
<evidence type="ECO:0000256" key="5">
    <source>
        <dbReference type="ARBA" id="ARBA00023315"/>
    </source>
</evidence>
<protein>
    <submittedName>
        <fullName evidence="8">2-acyl-glycerophospho-ethanolamine acyltransferase</fullName>
    </submittedName>
</protein>
<gene>
    <name evidence="8" type="ORF">BOA8489_02414</name>
</gene>
<evidence type="ECO:0000256" key="2">
    <source>
        <dbReference type="ARBA" id="ARBA00022516"/>
    </source>
</evidence>
<dbReference type="EMBL" id="FXXQ01000008">
    <property type="protein sequence ID" value="SMX24290.1"/>
    <property type="molecule type" value="Genomic_DNA"/>
</dbReference>
<name>A0A238J2W0_9RHOB</name>
<dbReference type="InterPro" id="IPR002123">
    <property type="entry name" value="Plipid/glycerol_acylTrfase"/>
</dbReference>
<keyword evidence="6" id="KW-1133">Transmembrane helix</keyword>
<evidence type="ECO:0000313" key="9">
    <source>
        <dbReference type="Proteomes" id="UP000201838"/>
    </source>
</evidence>
<keyword evidence="9" id="KW-1185">Reference proteome</keyword>
<dbReference type="Pfam" id="PF01553">
    <property type="entry name" value="Acyltransferase"/>
    <property type="match status" value="1"/>
</dbReference>
<keyword evidence="4" id="KW-0443">Lipid metabolism</keyword>
<evidence type="ECO:0000313" key="8">
    <source>
        <dbReference type="EMBL" id="SMX24290.1"/>
    </source>
</evidence>
<sequence length="282" mass="31221">MSRDPTWVGADDTLPPLRPGVLGWVRLVLRGAVFVVVTLGGLLVLLAVRLVERPLYGLARPWTPYITQWVCRTAFRVFGMGYSSHGERMTHPGAVVSNHCSWMDIFALNAGKRVYFVAKSEVAAWPLIGWLARATGTVFIRRNVRDAAEQKRVFEARLTAGHKLLFFPEGTSTDGLRVLPFKPTLFAAFFSPALRDILWVQPVSVVYTAPDGGPERFYGWWGDMDFGAHLAKILAASKQGSVEVIWHEPLEVAAFSDRKALAKAAEDAVRSAFEPQDIAAIN</sequence>
<dbReference type="PANTHER" id="PTHR10434:SF64">
    <property type="entry name" value="1-ACYL-SN-GLYCEROL-3-PHOSPHATE ACYLTRANSFERASE-RELATED"/>
    <property type="match status" value="1"/>
</dbReference>
<evidence type="ECO:0000256" key="3">
    <source>
        <dbReference type="ARBA" id="ARBA00022679"/>
    </source>
</evidence>
<dbReference type="GO" id="GO:0006654">
    <property type="term" value="P:phosphatidic acid biosynthetic process"/>
    <property type="evidence" value="ECO:0007669"/>
    <property type="project" value="TreeGrafter"/>
</dbReference>
<dbReference type="AlphaFoldDB" id="A0A238J2W0"/>
<dbReference type="Proteomes" id="UP000201838">
    <property type="component" value="Unassembled WGS sequence"/>
</dbReference>
<keyword evidence="3 8" id="KW-0808">Transferase</keyword>
<dbReference type="CDD" id="cd07989">
    <property type="entry name" value="LPLAT_AGPAT-like"/>
    <property type="match status" value="1"/>
</dbReference>
<dbReference type="SMART" id="SM00563">
    <property type="entry name" value="PlsC"/>
    <property type="match status" value="1"/>
</dbReference>
<evidence type="ECO:0000256" key="6">
    <source>
        <dbReference type="SAM" id="Phobius"/>
    </source>
</evidence>
<dbReference type="RefSeq" id="WP_176440286.1">
    <property type="nucleotide sequence ID" value="NZ_FXXQ01000008.1"/>
</dbReference>
<accession>A0A238J2W0</accession>
<comment type="pathway">
    <text evidence="1">Lipid metabolism.</text>
</comment>
<dbReference type="GO" id="GO:0003841">
    <property type="term" value="F:1-acylglycerol-3-phosphate O-acyltransferase activity"/>
    <property type="evidence" value="ECO:0007669"/>
    <property type="project" value="TreeGrafter"/>
</dbReference>
<keyword evidence="2" id="KW-0444">Lipid biosynthesis</keyword>
<evidence type="ECO:0000259" key="7">
    <source>
        <dbReference type="SMART" id="SM00563"/>
    </source>
</evidence>
<keyword evidence="5 8" id="KW-0012">Acyltransferase</keyword>
<evidence type="ECO:0000256" key="1">
    <source>
        <dbReference type="ARBA" id="ARBA00005189"/>
    </source>
</evidence>
<evidence type="ECO:0000256" key="4">
    <source>
        <dbReference type="ARBA" id="ARBA00023098"/>
    </source>
</evidence>
<feature type="transmembrane region" description="Helical" evidence="6">
    <location>
        <begin position="27"/>
        <end position="51"/>
    </location>
</feature>